<accession>A0AA48WHU7</accession>
<reference evidence="6 7" key="1">
    <citation type="submission" date="2020-11" db="EMBL/GenBank/DDBJ databases">
        <authorList>
            <person name="Sun Q."/>
        </authorList>
    </citation>
    <scope>NUCLEOTIDE SEQUENCE [LARGE SCALE GENOMIC DNA]</scope>
    <source>
        <strain evidence="6 7">P8398</strain>
    </source>
</reference>
<gene>
    <name evidence="6" type="ORF">IV454_11160</name>
</gene>
<evidence type="ECO:0000256" key="3">
    <source>
        <dbReference type="ARBA" id="ARBA00022837"/>
    </source>
</evidence>
<dbReference type="Proteomes" id="UP000662888">
    <property type="component" value="Chromosome"/>
</dbReference>
<dbReference type="InterPro" id="IPR018511">
    <property type="entry name" value="Hemolysin-typ_Ca-bd_CS"/>
</dbReference>
<dbReference type="PROSITE" id="PS00330">
    <property type="entry name" value="HEMOLYSIN_CALCIUM"/>
    <property type="match status" value="6"/>
</dbReference>
<evidence type="ECO:0000259" key="5">
    <source>
        <dbReference type="Pfam" id="PF06594"/>
    </source>
</evidence>
<sequence length="685" mass="70355">MISNTVVAPPLQQTQPFTPKISMQKNTFDLIPSAIASAYVGTAGNDTLTGGDTDDLLQGQAGADKLNGMGGNDTLDGGTGNDFMDGGLGSDTYLFGRGDGRDIVFGTGVRPVGEINTLRFKTGVLPADLGFDMTGTSLLININGTTDQFRVDGFLYGDSTTNTANPLQQIAFADGTTWNLAAITAALYAGTAGADTRSGTYLDDKISGLAGNDTLSGKAGNDLLNGGSGDDWLSGDAGNDTLDGGTGNDTLNGGAGSDTYLFGKGDGQDVISSDPAAQAGTFDTLAFKAGVLPGDLILTADGGTLVVNINGSSDQMRISGLAPQHIANAQTSQLQRFLFADGSSWNLTDINAKLYAGTSGNDTLDGTGGNDHLYGQGGADSLNGWDGNDTLEGGADADYIFGGYGDDTYVYGPGDGNDTLNFIRSETNNGFNTLQFKAGILPADIQLLSSKTTLLIRFLNADGQIHVSTFLEDGTTANPANTLQRITFADGTSWDLPAIEAKLFKGTEIAETIGGSNADNNITGRGGNDTLDGAAGNDTLDGGTGTDVLIGGSGNDTYVFGKGDGQDTITAVEADKLPGTVDTLQFKAGIAGSDLQLSAVGSSLLIKIAGASDQITVNGFISQESPTQFNPLQQIRFADGVTWDLKKIQAELLIDTTAAPVSAAWLDAGAHQPDVILIGETPAMM</sequence>
<keyword evidence="7" id="KW-1185">Reference proteome</keyword>
<dbReference type="PANTHER" id="PTHR38340:SF1">
    <property type="entry name" value="S-LAYER PROTEIN"/>
    <property type="match status" value="1"/>
</dbReference>
<comment type="subcellular location">
    <subcellularLocation>
        <location evidence="1">Secreted</location>
    </subcellularLocation>
</comment>
<evidence type="ECO:0000313" key="6">
    <source>
        <dbReference type="EMBL" id="QPI52003.1"/>
    </source>
</evidence>
<dbReference type="SUPFAM" id="SSF51120">
    <property type="entry name" value="beta-Roll"/>
    <property type="match status" value="4"/>
</dbReference>
<dbReference type="InterPro" id="IPR050557">
    <property type="entry name" value="RTX_toxin/Mannuronan_C5-epim"/>
</dbReference>
<feature type="domain" description="Haemolysin-type calcium binding-related" evidence="5">
    <location>
        <begin position="138"/>
        <end position="181"/>
    </location>
</feature>
<evidence type="ECO:0000313" key="7">
    <source>
        <dbReference type="Proteomes" id="UP000662888"/>
    </source>
</evidence>
<keyword evidence="2" id="KW-0964">Secreted</keyword>
<dbReference type="Gene3D" id="2.150.10.10">
    <property type="entry name" value="Serralysin-like metalloprotease, C-terminal"/>
    <property type="match status" value="2"/>
</dbReference>
<feature type="region of interest" description="Disordered" evidence="4">
    <location>
        <begin position="516"/>
        <end position="538"/>
    </location>
</feature>
<dbReference type="Pfam" id="PF00353">
    <property type="entry name" value="HemolysinCabind"/>
    <property type="match status" value="4"/>
</dbReference>
<dbReference type="InterPro" id="IPR011049">
    <property type="entry name" value="Serralysin-like_metalloprot_C"/>
</dbReference>
<proteinExistence type="predicted"/>
<protein>
    <recommendedName>
        <fullName evidence="5">Haemolysin-type calcium binding-related domain-containing protein</fullName>
    </recommendedName>
</protein>
<dbReference type="Pfam" id="PF06594">
    <property type="entry name" value="HCBP_related"/>
    <property type="match status" value="4"/>
</dbReference>
<evidence type="ECO:0000256" key="4">
    <source>
        <dbReference type="SAM" id="MobiDB-lite"/>
    </source>
</evidence>
<evidence type="ECO:0000256" key="1">
    <source>
        <dbReference type="ARBA" id="ARBA00004613"/>
    </source>
</evidence>
<feature type="domain" description="Haemolysin-type calcium binding-related" evidence="5">
    <location>
        <begin position="454"/>
        <end position="495"/>
    </location>
</feature>
<evidence type="ECO:0000256" key="2">
    <source>
        <dbReference type="ARBA" id="ARBA00022525"/>
    </source>
</evidence>
<dbReference type="InterPro" id="IPR001343">
    <property type="entry name" value="Hemolysn_Ca-bd"/>
</dbReference>
<dbReference type="EMBL" id="CP065053">
    <property type="protein sequence ID" value="QPI52003.1"/>
    <property type="molecule type" value="Genomic_DNA"/>
</dbReference>
<dbReference type="PRINTS" id="PR00313">
    <property type="entry name" value="CABNDNGRPT"/>
</dbReference>
<dbReference type="InterPro" id="IPR010566">
    <property type="entry name" value="Haemolys_ca-bd"/>
</dbReference>
<feature type="domain" description="Haemolysin-type calcium binding-related" evidence="5">
    <location>
        <begin position="604"/>
        <end position="645"/>
    </location>
</feature>
<dbReference type="PANTHER" id="PTHR38340">
    <property type="entry name" value="S-LAYER PROTEIN"/>
    <property type="match status" value="1"/>
</dbReference>
<keyword evidence="3" id="KW-0106">Calcium</keyword>
<name>A0AA48WHU7_9BURK</name>
<feature type="domain" description="Haemolysin-type calcium binding-related" evidence="5">
    <location>
        <begin position="305"/>
        <end position="348"/>
    </location>
</feature>
<organism evidence="6 7">
    <name type="scientific">Massilia antarctica</name>
    <dbReference type="NCBI Taxonomy" id="2765360"/>
    <lineage>
        <taxon>Bacteria</taxon>
        <taxon>Pseudomonadati</taxon>
        <taxon>Pseudomonadota</taxon>
        <taxon>Betaproteobacteria</taxon>
        <taxon>Burkholderiales</taxon>
        <taxon>Oxalobacteraceae</taxon>
        <taxon>Telluria group</taxon>
        <taxon>Massilia</taxon>
    </lineage>
</organism>